<proteinExistence type="predicted"/>
<reference evidence="3" key="1">
    <citation type="journal article" date="2017" name="Plant J.">
        <title>The pomegranate (Punica granatum L.) genome and the genomics of punicalagin biosynthesis.</title>
        <authorList>
            <person name="Qin G."/>
            <person name="Xu C."/>
            <person name="Ming R."/>
            <person name="Tang H."/>
            <person name="Guyot R."/>
            <person name="Kramer E.M."/>
            <person name="Hu Y."/>
            <person name="Yi X."/>
            <person name="Qi Y."/>
            <person name="Xu X."/>
            <person name="Gao Z."/>
            <person name="Pan H."/>
            <person name="Jian J."/>
            <person name="Tian Y."/>
            <person name="Yue Z."/>
            <person name="Xu Y."/>
        </authorList>
    </citation>
    <scope>NUCLEOTIDE SEQUENCE [LARGE SCALE GENOMIC DNA]</scope>
    <source>
        <strain evidence="3">cv. Dabenzi</strain>
    </source>
</reference>
<evidence type="ECO:0000256" key="1">
    <source>
        <dbReference type="SAM" id="MobiDB-lite"/>
    </source>
</evidence>
<comment type="caution">
    <text evidence="2">The sequence shown here is derived from an EMBL/GenBank/DDBJ whole genome shotgun (WGS) entry which is preliminary data.</text>
</comment>
<evidence type="ECO:0000313" key="3">
    <source>
        <dbReference type="Proteomes" id="UP000197138"/>
    </source>
</evidence>
<dbReference type="EMBL" id="MTKT01005370">
    <property type="protein sequence ID" value="OWM67895.1"/>
    <property type="molecule type" value="Genomic_DNA"/>
</dbReference>
<feature type="region of interest" description="Disordered" evidence="1">
    <location>
        <begin position="59"/>
        <end position="82"/>
    </location>
</feature>
<feature type="compositionally biased region" description="Polar residues" evidence="1">
    <location>
        <begin position="1"/>
        <end position="21"/>
    </location>
</feature>
<feature type="region of interest" description="Disordered" evidence="1">
    <location>
        <begin position="1"/>
        <end position="26"/>
    </location>
</feature>
<accession>A0A218W555</accession>
<gene>
    <name evidence="2" type="ORF">CDL15_Pgr010833</name>
</gene>
<organism evidence="2 3">
    <name type="scientific">Punica granatum</name>
    <name type="common">Pomegranate</name>
    <dbReference type="NCBI Taxonomy" id="22663"/>
    <lineage>
        <taxon>Eukaryota</taxon>
        <taxon>Viridiplantae</taxon>
        <taxon>Streptophyta</taxon>
        <taxon>Embryophyta</taxon>
        <taxon>Tracheophyta</taxon>
        <taxon>Spermatophyta</taxon>
        <taxon>Magnoliopsida</taxon>
        <taxon>eudicotyledons</taxon>
        <taxon>Gunneridae</taxon>
        <taxon>Pentapetalae</taxon>
        <taxon>rosids</taxon>
        <taxon>malvids</taxon>
        <taxon>Myrtales</taxon>
        <taxon>Lythraceae</taxon>
        <taxon>Punica</taxon>
    </lineage>
</organism>
<dbReference type="AlphaFoldDB" id="A0A218W555"/>
<sequence length="82" mass="8947">MNLSNNSMTGSTGTRPGSQSLEPERHGVFGPLICRGQVVCSGKLFRQCTRSLNPAAAQNYHKDHQNDQENIDPSKTSHFSCA</sequence>
<dbReference type="Proteomes" id="UP000197138">
    <property type="component" value="Unassembled WGS sequence"/>
</dbReference>
<evidence type="ECO:0000313" key="2">
    <source>
        <dbReference type="EMBL" id="OWM67895.1"/>
    </source>
</evidence>
<feature type="compositionally biased region" description="Polar residues" evidence="1">
    <location>
        <begin position="71"/>
        <end position="82"/>
    </location>
</feature>
<protein>
    <submittedName>
        <fullName evidence="2">Uncharacterized protein</fullName>
    </submittedName>
</protein>
<name>A0A218W555_PUNGR</name>